<dbReference type="PANTHER" id="PTHR21666:SF268">
    <property type="entry name" value="PEPTIDASE M23 DOMAIN-CONTAINING PROTEIN"/>
    <property type="match status" value="1"/>
</dbReference>
<keyword evidence="1" id="KW-1133">Transmembrane helix</keyword>
<dbReference type="GO" id="GO:0004222">
    <property type="term" value="F:metalloendopeptidase activity"/>
    <property type="evidence" value="ECO:0007669"/>
    <property type="project" value="TreeGrafter"/>
</dbReference>
<comment type="caution">
    <text evidence="4">The sequence shown here is derived from an EMBL/GenBank/DDBJ whole genome shotgun (WGS) entry which is preliminary data.</text>
</comment>
<organism evidence="4 5">
    <name type="scientific">[Ruminococcus] lactaris</name>
    <dbReference type="NCBI Taxonomy" id="46228"/>
    <lineage>
        <taxon>Bacteria</taxon>
        <taxon>Bacillati</taxon>
        <taxon>Bacillota</taxon>
        <taxon>Clostridia</taxon>
        <taxon>Lachnospirales</taxon>
        <taxon>Lachnospiraceae</taxon>
        <taxon>Mediterraneibacter</taxon>
    </lineage>
</organism>
<reference evidence="4 5" key="1">
    <citation type="submission" date="2018-08" db="EMBL/GenBank/DDBJ databases">
        <title>A genome reference for cultivated species of the human gut microbiota.</title>
        <authorList>
            <person name="Zou Y."/>
            <person name="Xue W."/>
            <person name="Luo G."/>
        </authorList>
    </citation>
    <scope>NUCLEOTIDE SEQUENCE [LARGE SCALE GENOMIC DNA]</scope>
    <source>
        <strain evidence="4 5">TF11-7</strain>
    </source>
</reference>
<dbReference type="InterPro" id="IPR050570">
    <property type="entry name" value="Cell_wall_metabolism_enzyme"/>
</dbReference>
<sequence length="298" mass="33978">MTAVLSSFRSHFLKRPWILLCSVVFFCGLLIPRLSFLARKNLLNPTTVESDEFRSQPVSEELFPILASSDDPGRFLGLYWLETRFQADSHALRTCLTSLNHSDEPTAFSVKKYEPHWENLPDWNEYLKLCRAIWNDLRYFPVATSSDCPDYTVTFENSWQYERTYGGKRRHEGIDIMASVNQRGIYPIVSMTDGTIQNLGWLELGGYRIGILAPGGAYFYYAHLDSYAPLTEGQQVHAGDLLGYMGDTGYSKTEGTTGRFPVHLHLGIYLTVNGREVSVNSYPALRLTEQWKVNAVYE</sequence>
<evidence type="ECO:0000259" key="2">
    <source>
        <dbReference type="Pfam" id="PF01551"/>
    </source>
</evidence>
<evidence type="ECO:0000259" key="3">
    <source>
        <dbReference type="Pfam" id="PF21640"/>
    </source>
</evidence>
<feature type="domain" description="M23ase beta-sheet core" evidence="2">
    <location>
        <begin position="170"/>
        <end position="274"/>
    </location>
</feature>
<accession>A0A3E4LZ87</accession>
<feature type="transmembrane region" description="Helical" evidence="1">
    <location>
        <begin position="17"/>
        <end position="36"/>
    </location>
</feature>
<dbReference type="CDD" id="cd12797">
    <property type="entry name" value="M23_peptidase"/>
    <property type="match status" value="1"/>
</dbReference>
<feature type="domain" description="LytM N-terminal" evidence="3">
    <location>
        <begin position="42"/>
        <end position="136"/>
    </location>
</feature>
<dbReference type="InterPro" id="IPR048476">
    <property type="entry name" value="LytM_N"/>
</dbReference>
<evidence type="ECO:0000313" key="4">
    <source>
        <dbReference type="EMBL" id="RGK42744.1"/>
    </source>
</evidence>
<evidence type="ECO:0000313" key="5">
    <source>
        <dbReference type="Proteomes" id="UP000260793"/>
    </source>
</evidence>
<dbReference type="EMBL" id="QSQN01000002">
    <property type="protein sequence ID" value="RGK42744.1"/>
    <property type="molecule type" value="Genomic_DNA"/>
</dbReference>
<dbReference type="Pfam" id="PF21640">
    <property type="entry name" value="LytM_N"/>
    <property type="match status" value="1"/>
</dbReference>
<keyword evidence="1" id="KW-0472">Membrane</keyword>
<name>A0A3E4LZ87_9FIRM</name>
<dbReference type="AlphaFoldDB" id="A0A3E4LZ87"/>
<dbReference type="PANTHER" id="PTHR21666">
    <property type="entry name" value="PEPTIDASE-RELATED"/>
    <property type="match status" value="1"/>
</dbReference>
<proteinExistence type="predicted"/>
<protein>
    <submittedName>
        <fullName evidence="4">M23 family peptidase</fullName>
    </submittedName>
</protein>
<dbReference type="Proteomes" id="UP000260793">
    <property type="component" value="Unassembled WGS sequence"/>
</dbReference>
<keyword evidence="1" id="KW-0812">Transmembrane</keyword>
<dbReference type="InterPro" id="IPR011055">
    <property type="entry name" value="Dup_hybrid_motif"/>
</dbReference>
<evidence type="ECO:0000256" key="1">
    <source>
        <dbReference type="SAM" id="Phobius"/>
    </source>
</evidence>
<dbReference type="InterPro" id="IPR016047">
    <property type="entry name" value="M23ase_b-sheet_dom"/>
</dbReference>
<dbReference type="SUPFAM" id="SSF51261">
    <property type="entry name" value="Duplicated hybrid motif"/>
    <property type="match status" value="1"/>
</dbReference>
<gene>
    <name evidence="4" type="ORF">DXD17_01315</name>
</gene>
<dbReference type="Gene3D" id="2.70.70.10">
    <property type="entry name" value="Glucose Permease (Domain IIA)"/>
    <property type="match status" value="1"/>
</dbReference>
<dbReference type="Pfam" id="PF01551">
    <property type="entry name" value="Peptidase_M23"/>
    <property type="match status" value="1"/>
</dbReference>